<dbReference type="STRING" id="2880.D8LD57"/>
<feature type="region of interest" description="Disordered" evidence="1">
    <location>
        <begin position="384"/>
        <end position="416"/>
    </location>
</feature>
<keyword evidence="4" id="KW-1185">Reference proteome</keyword>
<feature type="compositionally biased region" description="Basic residues" evidence="1">
    <location>
        <begin position="1014"/>
        <end position="1024"/>
    </location>
</feature>
<feature type="region of interest" description="Disordered" evidence="1">
    <location>
        <begin position="604"/>
        <end position="666"/>
    </location>
</feature>
<evidence type="ECO:0000256" key="2">
    <source>
        <dbReference type="SAM" id="Phobius"/>
    </source>
</evidence>
<dbReference type="EMBL" id="FN647822">
    <property type="protein sequence ID" value="CBN78424.1"/>
    <property type="molecule type" value="Genomic_DNA"/>
</dbReference>
<keyword evidence="2" id="KW-0472">Membrane</keyword>
<dbReference type="SUPFAM" id="SSF53756">
    <property type="entry name" value="UDP-Glycosyltransferase/glycogen phosphorylase"/>
    <property type="match status" value="2"/>
</dbReference>
<dbReference type="EMBL" id="FN649748">
    <property type="protein sequence ID" value="CBN78424.1"/>
    <property type="molecule type" value="Genomic_DNA"/>
</dbReference>
<gene>
    <name evidence="3" type="ORF">Esi_0113_0069</name>
</gene>
<feature type="compositionally biased region" description="Basic residues" evidence="1">
    <location>
        <begin position="395"/>
        <end position="406"/>
    </location>
</feature>
<dbReference type="Gene3D" id="3.40.50.2000">
    <property type="entry name" value="Glycogen Phosphorylase B"/>
    <property type="match status" value="4"/>
</dbReference>
<dbReference type="OrthoDB" id="5835829at2759"/>
<feature type="compositionally biased region" description="Low complexity" evidence="1">
    <location>
        <begin position="1025"/>
        <end position="1036"/>
    </location>
</feature>
<feature type="compositionally biased region" description="Gly residues" evidence="1">
    <location>
        <begin position="1003"/>
        <end position="1013"/>
    </location>
</feature>
<sequence length="1061" mass="112665">MRTKIARKDGGGKHQRREALPEVRAGLVLVKSKDVGRSRRPRRTWVLPVLRVLALAASMLCLTPTGGMVTGMSKMDAWSAGSGPEQQHEDRRPTGVWGQQQEHVVFVGVPEETAVLPLKALAQEMIGRGYRASLALPHGFQAWVEDIPGLSFLSLKPTGGAPNSNATTHSHGTPATTPQHHLAAAAGGATAITDAEEQQQQQHAPSPYVAHPCPARPPPTNGRRRPCSGEGLGDAWGGGVGGGWGAGLGIWRGVRGSLVGARDFFGHLKTYLGFYLREEAVMYAPLLEALRRDPPALVIADRRASAAFRACSRLGLRCVVNSAGLLGDLDRPPNSIPAPYTGFPLEGQTIGQRVHSSLFRLVLALSRMQAAREADHDLASWANDRPVLGSEEGPHHHHHQDHHHHHQQDPRSSTVMALGNSCFGSLEYPRELPARVHMVGPLWMSSWTVDDQNHFNGGHRSEGHFASGHHGNTGAGSPAKSKKSKDDDGGAKGGGGAATARKGFARDTAAMEGGDGTARGNEALEDVWSWLEPEGVGEDDAAPVVVVQLGYGGGWAWGVSPDAAVGGSEGEDGSGARPSWKAFREETATQLSAVGCRTLWLDHRPYPDHRSQPSEDQDETAADEPKNGSGDHSAERSAVGRSSLWKRYTEGSEPPKTTPLPSSAGGMEEDAELLAAGGGDRRTGPPLGGWELLDGRQSLLFFDAEGMVASSESEWLLRIMSHRLVTVLVTDGDLRSLQTALWHGKPSVVLPTSPDQREAAARLAHSGAGVTCPPPCNATSLTAAVVDAHGADMRRGALRSSAALHEAGGVGRAGDLLENELRTHLAATARRLGCPHGDPSLWWGVDDDRDGDGDGDGDVPSWCYRRRRREEEEEDPSEDDWFSWELGAEERFPPSQGYVSEGLSWFPDDPEWVWREMSWLQRHLVDVYAVYGALVMGVGLLMKLTWNLVWSLCDITTAPPMARGGMGGSVDHLRSPSPSPAKEPCAAPGGGGKLTRGGSARWGSGGGGGGGGKHGGKGGGKHHGSSVNVSSAAVVVHGDGTTPPVPGGKYSKKMALTNGHS</sequence>
<feature type="compositionally biased region" description="Basic and acidic residues" evidence="1">
    <location>
        <begin position="604"/>
        <end position="613"/>
    </location>
</feature>
<dbReference type="AlphaFoldDB" id="D8LD57"/>
<feature type="region of interest" description="Disordered" evidence="1">
    <location>
        <begin position="158"/>
        <end position="226"/>
    </location>
</feature>
<organism evidence="3 4">
    <name type="scientific">Ectocarpus siliculosus</name>
    <name type="common">Brown alga</name>
    <name type="synonym">Conferva siliculosa</name>
    <dbReference type="NCBI Taxonomy" id="2880"/>
    <lineage>
        <taxon>Eukaryota</taxon>
        <taxon>Sar</taxon>
        <taxon>Stramenopiles</taxon>
        <taxon>Ochrophyta</taxon>
        <taxon>PX clade</taxon>
        <taxon>Phaeophyceae</taxon>
        <taxon>Ectocarpales</taxon>
        <taxon>Ectocarpaceae</taxon>
        <taxon>Ectocarpus</taxon>
    </lineage>
</organism>
<feature type="region of interest" description="Disordered" evidence="1">
    <location>
        <begin position="454"/>
        <end position="520"/>
    </location>
</feature>
<accession>D8LD57</accession>
<dbReference type="InParanoid" id="D8LD57"/>
<evidence type="ECO:0000256" key="1">
    <source>
        <dbReference type="SAM" id="MobiDB-lite"/>
    </source>
</evidence>
<reference evidence="3 4" key="1">
    <citation type="journal article" date="2010" name="Nature">
        <title>The Ectocarpus genome and the independent evolution of multicellularity in brown algae.</title>
        <authorList>
            <person name="Cock J.M."/>
            <person name="Sterck L."/>
            <person name="Rouze P."/>
            <person name="Scornet D."/>
            <person name="Allen A.E."/>
            <person name="Amoutzias G."/>
            <person name="Anthouard V."/>
            <person name="Artiguenave F."/>
            <person name="Aury J.M."/>
            <person name="Badger J.H."/>
            <person name="Beszteri B."/>
            <person name="Billiau K."/>
            <person name="Bonnet E."/>
            <person name="Bothwell J.H."/>
            <person name="Bowler C."/>
            <person name="Boyen C."/>
            <person name="Brownlee C."/>
            <person name="Carrano C.J."/>
            <person name="Charrier B."/>
            <person name="Cho G.Y."/>
            <person name="Coelho S.M."/>
            <person name="Collen J."/>
            <person name="Corre E."/>
            <person name="Da Silva C."/>
            <person name="Delage L."/>
            <person name="Delaroque N."/>
            <person name="Dittami S.M."/>
            <person name="Doulbeau S."/>
            <person name="Elias M."/>
            <person name="Farnham G."/>
            <person name="Gachon C.M."/>
            <person name="Gschloessl B."/>
            <person name="Heesch S."/>
            <person name="Jabbari K."/>
            <person name="Jubin C."/>
            <person name="Kawai H."/>
            <person name="Kimura K."/>
            <person name="Kloareg B."/>
            <person name="Kupper F.C."/>
            <person name="Lang D."/>
            <person name="Le Bail A."/>
            <person name="Leblanc C."/>
            <person name="Lerouge P."/>
            <person name="Lohr M."/>
            <person name="Lopez P.J."/>
            <person name="Martens C."/>
            <person name="Maumus F."/>
            <person name="Michel G."/>
            <person name="Miranda-Saavedra D."/>
            <person name="Morales J."/>
            <person name="Moreau H."/>
            <person name="Motomura T."/>
            <person name="Nagasato C."/>
            <person name="Napoli C.A."/>
            <person name="Nelson D.R."/>
            <person name="Nyvall-Collen P."/>
            <person name="Peters A.F."/>
            <person name="Pommier C."/>
            <person name="Potin P."/>
            <person name="Poulain J."/>
            <person name="Quesneville H."/>
            <person name="Read B."/>
            <person name="Rensing S.A."/>
            <person name="Ritter A."/>
            <person name="Rousvoal S."/>
            <person name="Samanta M."/>
            <person name="Samson G."/>
            <person name="Schroeder D.C."/>
            <person name="Segurens B."/>
            <person name="Strittmatter M."/>
            <person name="Tonon T."/>
            <person name="Tregear J.W."/>
            <person name="Valentin K."/>
            <person name="von Dassow P."/>
            <person name="Yamagishi T."/>
            <person name="Van de Peer Y."/>
            <person name="Wincker P."/>
        </authorList>
    </citation>
    <scope>NUCLEOTIDE SEQUENCE [LARGE SCALE GENOMIC DNA]</scope>
    <source>
        <strain evidence="4">Ec32 / CCAP1310/4</strain>
    </source>
</reference>
<feature type="compositionally biased region" description="Low complexity" evidence="1">
    <location>
        <begin position="183"/>
        <end position="193"/>
    </location>
</feature>
<feature type="region of interest" description="Disordered" evidence="1">
    <location>
        <begin position="965"/>
        <end position="1061"/>
    </location>
</feature>
<keyword evidence="2" id="KW-1133">Transmembrane helix</keyword>
<keyword evidence="2" id="KW-0812">Transmembrane</keyword>
<name>D8LD57_ECTSI</name>
<feature type="transmembrane region" description="Helical" evidence="2">
    <location>
        <begin position="45"/>
        <end position="65"/>
    </location>
</feature>
<evidence type="ECO:0000313" key="3">
    <source>
        <dbReference type="EMBL" id="CBN78424.1"/>
    </source>
</evidence>
<proteinExistence type="predicted"/>
<feature type="compositionally biased region" description="Polar residues" evidence="1">
    <location>
        <begin position="161"/>
        <end position="179"/>
    </location>
</feature>
<dbReference type="Proteomes" id="UP000002630">
    <property type="component" value="Linkage Group LG23"/>
</dbReference>
<evidence type="ECO:0000313" key="4">
    <source>
        <dbReference type="Proteomes" id="UP000002630"/>
    </source>
</evidence>
<protein>
    <submittedName>
        <fullName evidence="3">Uncharacterized protein</fullName>
    </submittedName>
</protein>